<evidence type="ECO:0008006" key="3">
    <source>
        <dbReference type="Google" id="ProtNLM"/>
    </source>
</evidence>
<dbReference type="OrthoDB" id="3431913at2759"/>
<evidence type="ECO:0000313" key="2">
    <source>
        <dbReference type="Proteomes" id="UP000566819"/>
    </source>
</evidence>
<organism evidence="1 2">
    <name type="scientific">Cudoniella acicularis</name>
    <dbReference type="NCBI Taxonomy" id="354080"/>
    <lineage>
        <taxon>Eukaryota</taxon>
        <taxon>Fungi</taxon>
        <taxon>Dikarya</taxon>
        <taxon>Ascomycota</taxon>
        <taxon>Pezizomycotina</taxon>
        <taxon>Leotiomycetes</taxon>
        <taxon>Helotiales</taxon>
        <taxon>Tricladiaceae</taxon>
        <taxon>Cudoniella</taxon>
    </lineage>
</organism>
<keyword evidence="2" id="KW-1185">Reference proteome</keyword>
<dbReference type="AlphaFoldDB" id="A0A8H4RSU5"/>
<accession>A0A8H4RSU5</accession>
<reference evidence="1 2" key="1">
    <citation type="submission" date="2020-03" db="EMBL/GenBank/DDBJ databases">
        <title>Draft Genome Sequence of Cudoniella acicularis.</title>
        <authorList>
            <person name="Buettner E."/>
            <person name="Kellner H."/>
        </authorList>
    </citation>
    <scope>NUCLEOTIDE SEQUENCE [LARGE SCALE GENOMIC DNA]</scope>
    <source>
        <strain evidence="1 2">DSM 108380</strain>
    </source>
</reference>
<dbReference type="Proteomes" id="UP000566819">
    <property type="component" value="Unassembled WGS sequence"/>
</dbReference>
<evidence type="ECO:0000313" key="1">
    <source>
        <dbReference type="EMBL" id="KAF4634758.1"/>
    </source>
</evidence>
<name>A0A8H4RSU5_9HELO</name>
<dbReference type="EMBL" id="JAAMPI010000161">
    <property type="protein sequence ID" value="KAF4634758.1"/>
    <property type="molecule type" value="Genomic_DNA"/>
</dbReference>
<proteinExistence type="predicted"/>
<sequence>MVHKYPNKNRIPDGLPNTNDVTRPVKIGYRVIGGEKWDGAFNLLRQLIDGKANIGDTKEAPNVLCHWCVIVGDYYHQLQATDLLNWYDNNKVGGSDGWALYTVGETSFNDVSIKNSGEFSIYLMPEHYQLYNNNCQTFTVTLLDQICRAGRVRVTTTYATNQANYLPRMEADAEDGKVEVAVPLNDVDHEEFLDGIRDLMEQKTPPLTDEDIAKAKAASKGV</sequence>
<gene>
    <name evidence="1" type="ORF">G7Y89_g3346</name>
</gene>
<comment type="caution">
    <text evidence="1">The sequence shown here is derived from an EMBL/GenBank/DDBJ whole genome shotgun (WGS) entry which is preliminary data.</text>
</comment>
<protein>
    <recommendedName>
        <fullName evidence="3">PPPDE domain-containing protein</fullName>
    </recommendedName>
</protein>